<comment type="caution">
    <text evidence="2">The sequence shown here is derived from an EMBL/GenBank/DDBJ whole genome shotgun (WGS) entry which is preliminary data.</text>
</comment>
<name>A0ABU3L7Q7_9FLAO</name>
<proteinExistence type="predicted"/>
<evidence type="ECO:0000256" key="1">
    <source>
        <dbReference type="SAM" id="SignalP"/>
    </source>
</evidence>
<accession>A0ABU3L7Q7</accession>
<keyword evidence="3" id="KW-1185">Reference proteome</keyword>
<feature type="chain" id="PRO_5045567713" evidence="1">
    <location>
        <begin position="22"/>
        <end position="111"/>
    </location>
</feature>
<organism evidence="2 3">
    <name type="scientific">Pricia mediterranea</name>
    <dbReference type="NCBI Taxonomy" id="3076079"/>
    <lineage>
        <taxon>Bacteria</taxon>
        <taxon>Pseudomonadati</taxon>
        <taxon>Bacteroidota</taxon>
        <taxon>Flavobacteriia</taxon>
        <taxon>Flavobacteriales</taxon>
        <taxon>Flavobacteriaceae</taxon>
        <taxon>Pricia</taxon>
    </lineage>
</organism>
<reference evidence="2 3" key="1">
    <citation type="submission" date="2023-09" db="EMBL/GenBank/DDBJ databases">
        <title>Novel taxa isolated from Blanes Bay.</title>
        <authorList>
            <person name="Rey-Velasco X."/>
            <person name="Lucena T."/>
        </authorList>
    </citation>
    <scope>NUCLEOTIDE SEQUENCE [LARGE SCALE GENOMIC DNA]</scope>
    <source>
        <strain evidence="2 3">S334</strain>
    </source>
</reference>
<dbReference type="EMBL" id="JAVTTP010000001">
    <property type="protein sequence ID" value="MDT7829781.1"/>
    <property type="molecule type" value="Genomic_DNA"/>
</dbReference>
<sequence>MRKFSIVLAAAMLLSVGNVFANEGVHVDPSKSLSAQISTLLKDHTFSQDRGEAFAQVRFTLNNEHEIVVLSVDTDDRKLEAFVKHRLNYQKVELDAYKEGKLYTISVRVEP</sequence>
<evidence type="ECO:0000313" key="2">
    <source>
        <dbReference type="EMBL" id="MDT7829781.1"/>
    </source>
</evidence>
<keyword evidence="1" id="KW-0732">Signal</keyword>
<feature type="signal peptide" evidence="1">
    <location>
        <begin position="1"/>
        <end position="21"/>
    </location>
</feature>
<dbReference type="RefSeq" id="WP_314015957.1">
    <property type="nucleotide sequence ID" value="NZ_JAVTTP010000001.1"/>
</dbReference>
<gene>
    <name evidence="2" type="ORF">RQM65_13990</name>
</gene>
<evidence type="ECO:0000313" key="3">
    <source>
        <dbReference type="Proteomes" id="UP001250656"/>
    </source>
</evidence>
<protein>
    <submittedName>
        <fullName evidence="2">Uncharacterized protein</fullName>
    </submittedName>
</protein>
<dbReference type="Proteomes" id="UP001250656">
    <property type="component" value="Unassembled WGS sequence"/>
</dbReference>